<feature type="compositionally biased region" description="Polar residues" evidence="1">
    <location>
        <begin position="189"/>
        <end position="200"/>
    </location>
</feature>
<feature type="compositionally biased region" description="Acidic residues" evidence="1">
    <location>
        <begin position="267"/>
        <end position="283"/>
    </location>
</feature>
<reference evidence="2 3" key="1">
    <citation type="journal article" date="2018" name="Biotechnol. Biofuels">
        <title>Integrative visual omics of the white-rot fungus Polyporus brumalis exposes the biotechnological potential of its oxidative enzymes for delignifying raw plant biomass.</title>
        <authorList>
            <person name="Miyauchi S."/>
            <person name="Rancon A."/>
            <person name="Drula E."/>
            <person name="Hage H."/>
            <person name="Chaduli D."/>
            <person name="Favel A."/>
            <person name="Grisel S."/>
            <person name="Henrissat B."/>
            <person name="Herpoel-Gimbert I."/>
            <person name="Ruiz-Duenas F.J."/>
            <person name="Chevret D."/>
            <person name="Hainaut M."/>
            <person name="Lin J."/>
            <person name="Wang M."/>
            <person name="Pangilinan J."/>
            <person name="Lipzen A."/>
            <person name="Lesage-Meessen L."/>
            <person name="Navarro D."/>
            <person name="Riley R."/>
            <person name="Grigoriev I.V."/>
            <person name="Zhou S."/>
            <person name="Raouche S."/>
            <person name="Rosso M.N."/>
        </authorList>
    </citation>
    <scope>NUCLEOTIDE SEQUENCE [LARGE SCALE GENOMIC DNA]</scope>
    <source>
        <strain evidence="2 3">BRFM 1820</strain>
    </source>
</reference>
<sequence length="467" mass="49026">MTTVDPFERIAPIAGSRRPILVPAFPGESSASSHTHTPPSNNIPRILSFTSSGSRRKPAKVFKSPSADQPGEWEPHNATSRKRGIAPYTRIAPRRASSSTDSAQSSSVQFSEPIRVAIRRDPPPLPLYHPLGPLAQALPKLKPSQFGLPDSLNVDDPDDQAEGDHTQGGSRTRRGPPKARDAVEEDAQSPGTPNGSNPDPSSKERNASPRKRRGGGAKRKRKDADDNDSVFPPPPKRTRNPRGAAANNSVPAAPSPLVGPAVVASDLVDDAPENSGEVEEAPEEPQAPKRTSRARKPRTRPAKRRSSSGSASTGTSVSVSIAAAAKAAAEAKATARAQPEDEAQPHDGEVNGVVGIERREEEEHEVTPVPAIAAAPGKEASPPEAHKPASSSKPPAPSVVQLETELQDVPMKSASPALVQSPSPISASIAAPARPSAIPPAATHRPTPAPLTSPPKEEREEGELSDE</sequence>
<gene>
    <name evidence="2" type="ORF">OH76DRAFT_1405225</name>
</gene>
<evidence type="ECO:0000313" key="3">
    <source>
        <dbReference type="Proteomes" id="UP000256964"/>
    </source>
</evidence>
<dbReference type="EMBL" id="KZ857414">
    <property type="protein sequence ID" value="RDX47988.1"/>
    <property type="molecule type" value="Genomic_DNA"/>
</dbReference>
<dbReference type="AlphaFoldDB" id="A0A371D644"/>
<feature type="compositionally biased region" description="Low complexity" evidence="1">
    <location>
        <begin position="421"/>
        <end position="446"/>
    </location>
</feature>
<accession>A0A371D644</accession>
<feature type="compositionally biased region" description="Low complexity" evidence="1">
    <location>
        <begin position="29"/>
        <end position="40"/>
    </location>
</feature>
<keyword evidence="3" id="KW-1185">Reference proteome</keyword>
<evidence type="ECO:0000313" key="2">
    <source>
        <dbReference type="EMBL" id="RDX47988.1"/>
    </source>
</evidence>
<dbReference type="Proteomes" id="UP000256964">
    <property type="component" value="Unassembled WGS sequence"/>
</dbReference>
<feature type="compositionally biased region" description="Low complexity" evidence="1">
    <location>
        <begin position="307"/>
        <end position="337"/>
    </location>
</feature>
<feature type="compositionally biased region" description="Basic residues" evidence="1">
    <location>
        <begin position="208"/>
        <end position="221"/>
    </location>
</feature>
<evidence type="ECO:0000256" key="1">
    <source>
        <dbReference type="SAM" id="MobiDB-lite"/>
    </source>
</evidence>
<dbReference type="OrthoDB" id="2804054at2759"/>
<feature type="compositionally biased region" description="Low complexity" evidence="1">
    <location>
        <begin position="378"/>
        <end position="393"/>
    </location>
</feature>
<name>A0A371D644_9APHY</name>
<protein>
    <submittedName>
        <fullName evidence="2">Uncharacterized protein</fullName>
    </submittedName>
</protein>
<feature type="compositionally biased region" description="Low complexity" evidence="1">
    <location>
        <begin position="244"/>
        <end position="256"/>
    </location>
</feature>
<feature type="region of interest" description="Disordered" evidence="1">
    <location>
        <begin position="1"/>
        <end position="467"/>
    </location>
</feature>
<feature type="compositionally biased region" description="Basic residues" evidence="1">
    <location>
        <begin position="290"/>
        <end position="306"/>
    </location>
</feature>
<proteinExistence type="predicted"/>
<feature type="compositionally biased region" description="Low complexity" evidence="1">
    <location>
        <begin position="97"/>
        <end position="111"/>
    </location>
</feature>
<organism evidence="2 3">
    <name type="scientific">Lentinus brumalis</name>
    <dbReference type="NCBI Taxonomy" id="2498619"/>
    <lineage>
        <taxon>Eukaryota</taxon>
        <taxon>Fungi</taxon>
        <taxon>Dikarya</taxon>
        <taxon>Basidiomycota</taxon>
        <taxon>Agaricomycotina</taxon>
        <taxon>Agaricomycetes</taxon>
        <taxon>Polyporales</taxon>
        <taxon>Polyporaceae</taxon>
        <taxon>Lentinus</taxon>
    </lineage>
</organism>